<protein>
    <submittedName>
        <fullName evidence="1">Uncharacterized protein</fullName>
    </submittedName>
</protein>
<organism evidence="1 2">
    <name type="scientific">Pseudonocardia endophytica</name>
    <dbReference type="NCBI Taxonomy" id="401976"/>
    <lineage>
        <taxon>Bacteria</taxon>
        <taxon>Bacillati</taxon>
        <taxon>Actinomycetota</taxon>
        <taxon>Actinomycetes</taxon>
        <taxon>Pseudonocardiales</taxon>
        <taxon>Pseudonocardiaceae</taxon>
        <taxon>Pseudonocardia</taxon>
    </lineage>
</organism>
<evidence type="ECO:0000313" key="2">
    <source>
        <dbReference type="Proteomes" id="UP000295560"/>
    </source>
</evidence>
<dbReference type="EMBL" id="SMFZ01000002">
    <property type="protein sequence ID" value="TCK21206.1"/>
    <property type="molecule type" value="Genomic_DNA"/>
</dbReference>
<dbReference type="Proteomes" id="UP000295560">
    <property type="component" value="Unassembled WGS sequence"/>
</dbReference>
<gene>
    <name evidence="1" type="ORF">EV378_5185</name>
</gene>
<reference evidence="1 2" key="1">
    <citation type="submission" date="2019-03" db="EMBL/GenBank/DDBJ databases">
        <title>Sequencing the genomes of 1000 actinobacteria strains.</title>
        <authorList>
            <person name="Klenk H.-P."/>
        </authorList>
    </citation>
    <scope>NUCLEOTIDE SEQUENCE [LARGE SCALE GENOMIC DNA]</scope>
    <source>
        <strain evidence="1 2">DSM 44969</strain>
    </source>
</reference>
<dbReference type="AlphaFoldDB" id="A0A4V2PHL6"/>
<sequence length="50" mass="5569">MDAVTTIECAPDRVPGAAANPSSSWHLDVHLECFWPSRRVDEFDGLCPLR</sequence>
<name>A0A4V2PHL6_PSEEN</name>
<evidence type="ECO:0000313" key="1">
    <source>
        <dbReference type="EMBL" id="TCK21206.1"/>
    </source>
</evidence>
<keyword evidence="2" id="KW-1185">Reference proteome</keyword>
<accession>A0A4V2PHL6</accession>
<comment type="caution">
    <text evidence="1">The sequence shown here is derived from an EMBL/GenBank/DDBJ whole genome shotgun (WGS) entry which is preliminary data.</text>
</comment>
<proteinExistence type="predicted"/>